<evidence type="ECO:0000313" key="4">
    <source>
        <dbReference type="Proteomes" id="UP000094526"/>
    </source>
</evidence>
<feature type="domain" description="Ubiquitin-like" evidence="2">
    <location>
        <begin position="377"/>
        <end position="481"/>
    </location>
</feature>
<protein>
    <recommendedName>
        <fullName evidence="2">Ubiquitin-like domain-containing protein</fullName>
    </recommendedName>
</protein>
<feature type="compositionally biased region" description="Basic and acidic residues" evidence="1">
    <location>
        <begin position="352"/>
        <end position="361"/>
    </location>
</feature>
<dbReference type="VEuPathDB" id="FungiDB:CLCR_05663"/>
<feature type="compositionally biased region" description="Low complexity" evidence="1">
    <location>
        <begin position="333"/>
        <end position="344"/>
    </location>
</feature>
<dbReference type="Proteomes" id="UP000094526">
    <property type="component" value="Unassembled WGS sequence"/>
</dbReference>
<dbReference type="Pfam" id="PF22893">
    <property type="entry name" value="ULD_2"/>
    <property type="match status" value="1"/>
</dbReference>
<feature type="region of interest" description="Disordered" evidence="1">
    <location>
        <begin position="305"/>
        <end position="371"/>
    </location>
</feature>
<evidence type="ECO:0000256" key="1">
    <source>
        <dbReference type="SAM" id="MobiDB-lite"/>
    </source>
</evidence>
<gene>
    <name evidence="3" type="ORF">CLCR_05663</name>
</gene>
<feature type="region of interest" description="Disordered" evidence="1">
    <location>
        <begin position="217"/>
        <end position="238"/>
    </location>
</feature>
<dbReference type="EMBL" id="LGRB01000020">
    <property type="protein sequence ID" value="OCT45079.1"/>
    <property type="molecule type" value="Genomic_DNA"/>
</dbReference>
<proteinExistence type="predicted"/>
<comment type="caution">
    <text evidence="3">The sequence shown here is derived from an EMBL/GenBank/DDBJ whole genome shotgun (WGS) entry which is preliminary data.</text>
</comment>
<evidence type="ECO:0000313" key="3">
    <source>
        <dbReference type="EMBL" id="OCT45079.1"/>
    </source>
</evidence>
<dbReference type="OrthoDB" id="1577640at2759"/>
<keyword evidence="4" id="KW-1185">Reference proteome</keyword>
<evidence type="ECO:0000259" key="2">
    <source>
        <dbReference type="Pfam" id="PF22893"/>
    </source>
</evidence>
<reference evidence="4" key="1">
    <citation type="submission" date="2015-07" db="EMBL/GenBank/DDBJ databases">
        <authorList>
            <person name="Teixeira M.M."/>
            <person name="Souza R.C."/>
            <person name="Almeida L.G."/>
            <person name="Vicente V.A."/>
            <person name="de Hoog S."/>
            <person name="Bocca A.L."/>
            <person name="de Almeida S.R."/>
            <person name="Vasconcelos A.T."/>
            <person name="Felipe M.S."/>
        </authorList>
    </citation>
    <scope>NUCLEOTIDE SEQUENCE [LARGE SCALE GENOMIC DNA]</scope>
    <source>
        <strain evidence="4">KSF</strain>
    </source>
</reference>
<dbReference type="AlphaFoldDB" id="A0A1C1C9E2"/>
<organism evidence="3 4">
    <name type="scientific">Cladophialophora carrionii</name>
    <dbReference type="NCBI Taxonomy" id="86049"/>
    <lineage>
        <taxon>Eukaryota</taxon>
        <taxon>Fungi</taxon>
        <taxon>Dikarya</taxon>
        <taxon>Ascomycota</taxon>
        <taxon>Pezizomycotina</taxon>
        <taxon>Eurotiomycetes</taxon>
        <taxon>Chaetothyriomycetidae</taxon>
        <taxon>Chaetothyriales</taxon>
        <taxon>Herpotrichiellaceae</taxon>
        <taxon>Cladophialophora</taxon>
    </lineage>
</organism>
<dbReference type="eggNOG" id="ENOG502TDZG">
    <property type="taxonomic scope" value="Eukaryota"/>
</dbReference>
<dbReference type="VEuPathDB" id="FungiDB:G647_07749"/>
<accession>A0A1C1C9E2</accession>
<dbReference type="STRING" id="86049.A0A1C1C9E2"/>
<name>A0A1C1C9E2_9EURO</name>
<sequence>MGDPVGLAASVLGLAQTAWTVAKGLYDLADEIGSAGDAVRVFANDFWLFVETTKVLGDLLDSLPSSGAAAAAAATSRRTESTTEELLDVAMDQVVKPFDTLLRELEPLLVRWRDSPSRMRQLGLRIQWAFSCKSKILFYHAALNALKGNVSLLLQALSLQNTANPPHVHFILCRSIADTKSALQGTSRNRAPELVSGNEATRDGRLLLVPNPEQGLVSQQAGIGPSGPRGPKSASQDSLQLSTDLAVVLVTDPDEVAESLSGVTLLNADGTGSAEQEQEEREEQLEAYAAIRAVQKKVIRLADEATTAATTPDPKRNVLESSESGSMEDDSLSRQSTRTSAQSSPNVIQTRQKSDDPEPPREPAGAGEAPSTRDLNRVIYFTDTLGSSFEIPYNLVRTWQAMHAFIAADYDEVTWTDLSVSVDLKFGESDFKTMLAEMKTATRLGQFTVVFGETRAAAPARMVLAHEWDSLVKPGWNVELRLDKAYLHRFRRSKDLRNPSLKIIRLATTAATQAVSSGRVQGGRHGSQEPAHPLLANAALGASLDSASQQRRSQRSSFAAFRDRLVDMKRS</sequence>
<dbReference type="InterPro" id="IPR054464">
    <property type="entry name" value="ULD_fung"/>
</dbReference>